<evidence type="ECO:0000256" key="2">
    <source>
        <dbReference type="ARBA" id="ARBA00022603"/>
    </source>
</evidence>
<organism evidence="7 8">
    <name type="scientific">Bradyrhizobium diversitatis</name>
    <dbReference type="NCBI Taxonomy" id="2755406"/>
    <lineage>
        <taxon>Bacteria</taxon>
        <taxon>Pseudomonadati</taxon>
        <taxon>Pseudomonadota</taxon>
        <taxon>Alphaproteobacteria</taxon>
        <taxon>Hyphomicrobiales</taxon>
        <taxon>Nitrobacteraceae</taxon>
        <taxon>Bradyrhizobium</taxon>
    </lineage>
</organism>
<evidence type="ECO:0000256" key="1">
    <source>
        <dbReference type="ARBA" id="ARBA00011900"/>
    </source>
</evidence>
<gene>
    <name evidence="7" type="ORF">H1B27_11010</name>
</gene>
<dbReference type="RefSeq" id="WP_197966066.1">
    <property type="nucleotide sequence ID" value="NZ_JACEGD010000009.1"/>
</dbReference>
<keyword evidence="8" id="KW-1185">Reference proteome</keyword>
<evidence type="ECO:0000256" key="3">
    <source>
        <dbReference type="ARBA" id="ARBA00022679"/>
    </source>
</evidence>
<dbReference type="GO" id="GO:0008168">
    <property type="term" value="F:methyltransferase activity"/>
    <property type="evidence" value="ECO:0007669"/>
    <property type="project" value="UniProtKB-KW"/>
</dbReference>
<evidence type="ECO:0000256" key="4">
    <source>
        <dbReference type="ARBA" id="ARBA00022691"/>
    </source>
</evidence>
<dbReference type="PANTHER" id="PTHR33841">
    <property type="entry name" value="DNA METHYLTRANSFERASE YEEA-RELATED"/>
    <property type="match status" value="1"/>
</dbReference>
<keyword evidence="2 7" id="KW-0489">Methyltransferase</keyword>
<dbReference type="GO" id="GO:0032259">
    <property type="term" value="P:methylation"/>
    <property type="evidence" value="ECO:0007669"/>
    <property type="project" value="UniProtKB-KW"/>
</dbReference>
<comment type="catalytic activity">
    <reaction evidence="5">
        <text>a 2'-deoxyadenosine in DNA + S-adenosyl-L-methionine = an N(6)-methyl-2'-deoxyadenosine in DNA + S-adenosyl-L-homocysteine + H(+)</text>
        <dbReference type="Rhea" id="RHEA:15197"/>
        <dbReference type="Rhea" id="RHEA-COMP:12418"/>
        <dbReference type="Rhea" id="RHEA-COMP:12419"/>
        <dbReference type="ChEBI" id="CHEBI:15378"/>
        <dbReference type="ChEBI" id="CHEBI:57856"/>
        <dbReference type="ChEBI" id="CHEBI:59789"/>
        <dbReference type="ChEBI" id="CHEBI:90615"/>
        <dbReference type="ChEBI" id="CHEBI:90616"/>
        <dbReference type="EC" id="2.1.1.72"/>
    </reaction>
</comment>
<comment type="caution">
    <text evidence="7">The sequence shown here is derived from an EMBL/GenBank/DDBJ whole genome shotgun (WGS) entry which is preliminary data.</text>
</comment>
<dbReference type="InterPro" id="IPR050953">
    <property type="entry name" value="N4_N6_ade-DNA_methylase"/>
</dbReference>
<evidence type="ECO:0000256" key="5">
    <source>
        <dbReference type="ARBA" id="ARBA00047942"/>
    </source>
</evidence>
<evidence type="ECO:0000313" key="7">
    <source>
        <dbReference type="EMBL" id="MBH5386807.1"/>
    </source>
</evidence>
<dbReference type="EC" id="2.1.1.72" evidence="1"/>
<keyword evidence="4" id="KW-0949">S-adenosyl-L-methionine</keyword>
<dbReference type="PRINTS" id="PR00507">
    <property type="entry name" value="N12N6MTFRASE"/>
</dbReference>
<name>A0ABS0P161_9BRAD</name>
<feature type="domain" description="Type II methyltransferase M.TaqI-like" evidence="6">
    <location>
        <begin position="371"/>
        <end position="621"/>
    </location>
</feature>
<protein>
    <recommendedName>
        <fullName evidence="1">site-specific DNA-methyltransferase (adenine-specific)</fullName>
        <ecNumber evidence="1">2.1.1.72</ecNumber>
    </recommendedName>
</protein>
<dbReference type="SUPFAM" id="SSF53335">
    <property type="entry name" value="S-adenosyl-L-methionine-dependent methyltransferases"/>
    <property type="match status" value="1"/>
</dbReference>
<keyword evidence="3" id="KW-0808">Transferase</keyword>
<evidence type="ECO:0000313" key="8">
    <source>
        <dbReference type="Proteomes" id="UP001194539"/>
    </source>
</evidence>
<reference evidence="7 8" key="1">
    <citation type="submission" date="2020-07" db="EMBL/GenBank/DDBJ databases">
        <title>Bradyrhizobium diversity isolated from nodules of indigenous legumes of Western Australia.</title>
        <authorList>
            <person name="Klepa M.S."/>
        </authorList>
    </citation>
    <scope>NUCLEOTIDE SEQUENCE [LARGE SCALE GENOMIC DNA]</scope>
    <source>
        <strain evidence="7 8">CNPSo 4019</strain>
    </source>
</reference>
<proteinExistence type="predicted"/>
<dbReference type="Pfam" id="PF07669">
    <property type="entry name" value="Eco57I"/>
    <property type="match status" value="1"/>
</dbReference>
<accession>A0ABS0P161</accession>
<dbReference type="EMBL" id="JACEGD010000009">
    <property type="protein sequence ID" value="MBH5386807.1"/>
    <property type="molecule type" value="Genomic_DNA"/>
</dbReference>
<dbReference type="InterPro" id="IPR029063">
    <property type="entry name" value="SAM-dependent_MTases_sf"/>
</dbReference>
<dbReference type="PANTHER" id="PTHR33841:SF4">
    <property type="entry name" value="RESTRICTION MODIFICATION SYSTEM DNA SPECIFICITY DOMAIN"/>
    <property type="match status" value="1"/>
</dbReference>
<dbReference type="Proteomes" id="UP001194539">
    <property type="component" value="Unassembled WGS sequence"/>
</dbReference>
<dbReference type="Gene3D" id="3.40.50.150">
    <property type="entry name" value="Vaccinia Virus protein VP39"/>
    <property type="match status" value="1"/>
</dbReference>
<evidence type="ECO:0000259" key="6">
    <source>
        <dbReference type="Pfam" id="PF07669"/>
    </source>
</evidence>
<sequence>MSRNNRTHELLVHLASRPGHDEVKADFRQLLIEEFGVELSSLDFERRVPEVKGRLDALIGRTVFEAKRNLDNEWDDVVRRMPDYLADREREEGERYVGIASDGFKWVVFERQGGALVKVKETTLDPDKRDGFLAWLDGAVALRSTLTPDPVTVRIELGQDSIAFRRANEQLSALWERWKNDPATKLKRQLWAQLLKLVYGREVESDALFFQHTFLVVVAKAIALAVLGLRDDDPKRVLSGAAFIAAGVYGAAESDFFDWIVADAEGENLVRRILTHVRRFRLQEVETDVLKILYESLIDRDERHGLGEYYTPDWLAAKITRRAVDRPLEQRVLDPACGSGTFLFHSIRNFLLEADDAGLDSRRRAEEATKHVAGMDIHPVAVIIARVTYLLGLAPVISARAGALSIPVYLGDALQLSTASIMGVTDLVISVPAPPEAAQLKFPEIFCKEIGLFDNLVGQMREGSEQGLKPNQVASAFTRIIEQYYKRDIDAEEKSAISEMVTTYVTFDDLRRQGRDSVWTYVARNLSRPLALAFGTGWANVVIGNPPWVAFRHMSSDLQKRFRELAKAERVYVGGKFATQNDLAALFTVRAAALYLRSGGRIAFVLPLAALTRGQFDLLRKGAFTSAKIIWEEAWTMNDGVQPLFPVPSCVVFGRRRATSQSMPETVRAYEGTLPLRDAPESVADEHLEVRDAVPRPSEGQFAGGSAYRSSFRQGATLVPRMLCFVERQTAGRLGGDPTAPFVRSRRSSQEKEPWKTLSGIEHRVEAEFLHPVLLGESILPFRVFRPFEAVVPVTHDGVVMDAQAAANRGFSGLHGYLSSAEAVWNANSESGGMTLIQRWNYHNELSSQFPQRPLRVIYAASGTIPAACLLRDPSSIIEHGIYWAPASSEGEGLFLAAILNSETARSRVADLQARGQWGARHFDKVVFNLPIPR</sequence>
<dbReference type="InterPro" id="IPR011639">
    <property type="entry name" value="MethylTrfase_TaqI-like_dom"/>
</dbReference>